<feature type="chain" id="PRO_5014688728" evidence="1">
    <location>
        <begin position="17"/>
        <end position="70"/>
    </location>
</feature>
<name>A0A2M3ZVK5_9DIPT</name>
<evidence type="ECO:0000256" key="1">
    <source>
        <dbReference type="SAM" id="SignalP"/>
    </source>
</evidence>
<accession>A0A2M3ZVK5</accession>
<dbReference type="EMBL" id="GGFM01011774">
    <property type="protein sequence ID" value="MBW32525.1"/>
    <property type="molecule type" value="Transcribed_RNA"/>
</dbReference>
<keyword evidence="1" id="KW-0732">Signal</keyword>
<evidence type="ECO:0000313" key="2">
    <source>
        <dbReference type="EMBL" id="MBW32525.1"/>
    </source>
</evidence>
<dbReference type="AlphaFoldDB" id="A0A2M3ZVK5"/>
<sequence length="70" mass="7863">MLLFVLLASCESECLAFLFSFSVPLLLPKHDDDGDGCSLVKVTKHPIVSAWFFFFSGWIRQNTQPLSSPQ</sequence>
<feature type="signal peptide" evidence="1">
    <location>
        <begin position="1"/>
        <end position="16"/>
    </location>
</feature>
<reference evidence="2" key="1">
    <citation type="submission" date="2018-01" db="EMBL/GenBank/DDBJ databases">
        <title>An insight into the sialome of Amazonian anophelines.</title>
        <authorList>
            <person name="Ribeiro J.M."/>
            <person name="Scarpassa V."/>
            <person name="Calvo E."/>
        </authorList>
    </citation>
    <scope>NUCLEOTIDE SEQUENCE</scope>
    <source>
        <tissue evidence="2">Salivary glands</tissue>
    </source>
</reference>
<proteinExistence type="predicted"/>
<organism evidence="2">
    <name type="scientific">Anopheles braziliensis</name>
    <dbReference type="NCBI Taxonomy" id="58242"/>
    <lineage>
        <taxon>Eukaryota</taxon>
        <taxon>Metazoa</taxon>
        <taxon>Ecdysozoa</taxon>
        <taxon>Arthropoda</taxon>
        <taxon>Hexapoda</taxon>
        <taxon>Insecta</taxon>
        <taxon>Pterygota</taxon>
        <taxon>Neoptera</taxon>
        <taxon>Endopterygota</taxon>
        <taxon>Diptera</taxon>
        <taxon>Nematocera</taxon>
        <taxon>Culicoidea</taxon>
        <taxon>Culicidae</taxon>
        <taxon>Anophelinae</taxon>
        <taxon>Anopheles</taxon>
    </lineage>
</organism>
<protein>
    <submittedName>
        <fullName evidence="2">Putative secreted peptide</fullName>
    </submittedName>
</protein>